<dbReference type="InterPro" id="IPR001283">
    <property type="entry name" value="CRISP-related"/>
</dbReference>
<dbReference type="Pfam" id="PF00188">
    <property type="entry name" value="CAP"/>
    <property type="match status" value="1"/>
</dbReference>
<dbReference type="SUPFAM" id="SSF55797">
    <property type="entry name" value="PR-1-like"/>
    <property type="match status" value="1"/>
</dbReference>
<dbReference type="GeneID" id="20812500"/>
<dbReference type="InterPro" id="IPR004302">
    <property type="entry name" value="Cellulose/chitin-bd_N"/>
</dbReference>
<evidence type="ECO:0000259" key="3">
    <source>
        <dbReference type="SMART" id="SM00198"/>
    </source>
</evidence>
<evidence type="ECO:0000256" key="2">
    <source>
        <dbReference type="SAM" id="SignalP"/>
    </source>
</evidence>
<evidence type="ECO:0000256" key="1">
    <source>
        <dbReference type="SAM" id="MobiDB-lite"/>
    </source>
</evidence>
<feature type="region of interest" description="Disordered" evidence="1">
    <location>
        <begin position="337"/>
        <end position="381"/>
    </location>
</feature>
<dbReference type="VEuPathDB" id="FungiDB:H257_10504"/>
<feature type="chain" id="PRO_5004840729" description="SCP domain-containing protein" evidence="2">
    <location>
        <begin position="24"/>
        <end position="538"/>
    </location>
</feature>
<dbReference type="OrthoDB" id="47267at2759"/>
<dbReference type="AlphaFoldDB" id="W4G6L8"/>
<dbReference type="PANTHER" id="PTHR10334">
    <property type="entry name" value="CYSTEINE-RICH SECRETORY PROTEIN-RELATED"/>
    <property type="match status" value="1"/>
</dbReference>
<organism evidence="4">
    <name type="scientific">Aphanomyces astaci</name>
    <name type="common">Crayfish plague agent</name>
    <dbReference type="NCBI Taxonomy" id="112090"/>
    <lineage>
        <taxon>Eukaryota</taxon>
        <taxon>Sar</taxon>
        <taxon>Stramenopiles</taxon>
        <taxon>Oomycota</taxon>
        <taxon>Saprolegniomycetes</taxon>
        <taxon>Saprolegniales</taxon>
        <taxon>Verrucalvaceae</taxon>
        <taxon>Aphanomyces</taxon>
    </lineage>
</organism>
<dbReference type="InterPro" id="IPR035940">
    <property type="entry name" value="CAP_sf"/>
</dbReference>
<evidence type="ECO:0000313" key="4">
    <source>
        <dbReference type="EMBL" id="ETV75325.1"/>
    </source>
</evidence>
<dbReference type="SMART" id="SM00198">
    <property type="entry name" value="SCP"/>
    <property type="match status" value="1"/>
</dbReference>
<dbReference type="InterPro" id="IPR014044">
    <property type="entry name" value="CAP_dom"/>
</dbReference>
<feature type="region of interest" description="Disordered" evidence="1">
    <location>
        <begin position="293"/>
        <end position="312"/>
    </location>
</feature>
<keyword evidence="2" id="KW-0732">Signal</keyword>
<reference evidence="4" key="1">
    <citation type="submission" date="2013-12" db="EMBL/GenBank/DDBJ databases">
        <title>The Genome Sequence of Aphanomyces astaci APO3.</title>
        <authorList>
            <consortium name="The Broad Institute Genomics Platform"/>
            <person name="Russ C."/>
            <person name="Tyler B."/>
            <person name="van West P."/>
            <person name="Dieguez-Uribeondo J."/>
            <person name="Young S.K."/>
            <person name="Zeng Q."/>
            <person name="Gargeya S."/>
            <person name="Fitzgerald M."/>
            <person name="Abouelleil A."/>
            <person name="Alvarado L."/>
            <person name="Chapman S.B."/>
            <person name="Gainer-Dewar J."/>
            <person name="Goldberg J."/>
            <person name="Griggs A."/>
            <person name="Gujja S."/>
            <person name="Hansen M."/>
            <person name="Howarth C."/>
            <person name="Imamovic A."/>
            <person name="Ireland A."/>
            <person name="Larimer J."/>
            <person name="McCowan C."/>
            <person name="Murphy C."/>
            <person name="Pearson M."/>
            <person name="Poon T.W."/>
            <person name="Priest M."/>
            <person name="Roberts A."/>
            <person name="Saif S."/>
            <person name="Shea T."/>
            <person name="Sykes S."/>
            <person name="Wortman J."/>
            <person name="Nusbaum C."/>
            <person name="Birren B."/>
        </authorList>
    </citation>
    <scope>NUCLEOTIDE SEQUENCE [LARGE SCALE GENOMIC DNA]</scope>
    <source>
        <strain evidence="4">APO3</strain>
    </source>
</reference>
<feature type="domain" description="SCP" evidence="3">
    <location>
        <begin position="382"/>
        <end position="520"/>
    </location>
</feature>
<sequence>MTTTTFLSAYALGLAAIANYAQAHGRLIAPPHRGYIGKLAQFAGIVPPDYDDHSLNAGGIAATSGGKFGVCGDSYSGTRQHETGGTYGTFPTNGAKAIGACYAPGSTVDLQVQLMANYKGYFEFGLCKLDTKYDKESNECFQTLAQPSGETKWQVPPGNEVFTIQSVLPAGVTCEGDAHCVLRWHYVEWNNTDVGIDGQEQYWNCADVYISNTCGTAPAPCSVDPTYAPAPSPSKLTDASVPAPSSAAVCGTCTNCYYPGSNACFIGWSAAECAQNPAFNWCGANAVLPSTSTLTTSPSTKPVTQPPSYKPIPIHCPSAKPTTSSIAASMTTAATPAPPLTYGPVPTTTTSTPTAAPIAAPTTAPKTSATTSASTTTTPANAVRDQLISQHNKIRAAHGIGPVTWDDALASIVQVWASECHGFVHGEPIGGGQNLAMHTPCGANTALACDKVLGASWVWYDKEETFWNYGKNKCNGPWVKCGHFSNMMSPEVKSIGCGWSLCDNGNYVWCNYNNPGMNPKVPPLRGITKPQLMASLTV</sequence>
<feature type="compositionally biased region" description="Low complexity" evidence="1">
    <location>
        <begin position="342"/>
        <end position="381"/>
    </location>
</feature>
<accession>W4G6L8</accession>
<dbReference type="STRING" id="112090.W4G6L8"/>
<gene>
    <name evidence="4" type="ORF">H257_10504</name>
</gene>
<dbReference type="EMBL" id="KI913141">
    <property type="protein sequence ID" value="ETV75325.1"/>
    <property type="molecule type" value="Genomic_DNA"/>
</dbReference>
<feature type="signal peptide" evidence="2">
    <location>
        <begin position="1"/>
        <end position="23"/>
    </location>
</feature>
<dbReference type="Pfam" id="PF03067">
    <property type="entry name" value="LPMO_10"/>
    <property type="match status" value="1"/>
</dbReference>
<dbReference type="RefSeq" id="XP_009835373.1">
    <property type="nucleotide sequence ID" value="XM_009837071.1"/>
</dbReference>
<dbReference type="Gene3D" id="3.40.33.10">
    <property type="entry name" value="CAP"/>
    <property type="match status" value="1"/>
</dbReference>
<proteinExistence type="predicted"/>
<name>W4G6L8_APHAT</name>
<protein>
    <recommendedName>
        <fullName evidence="3">SCP domain-containing protein</fullName>
    </recommendedName>
</protein>